<evidence type="ECO:0000313" key="3">
    <source>
        <dbReference type="Proteomes" id="UP001305702"/>
    </source>
</evidence>
<evidence type="ECO:0000256" key="1">
    <source>
        <dbReference type="SAM" id="MobiDB-lite"/>
    </source>
</evidence>
<feature type="region of interest" description="Disordered" evidence="1">
    <location>
        <begin position="147"/>
        <end position="173"/>
    </location>
</feature>
<gene>
    <name evidence="2" type="ORF">MJA45_28375</name>
</gene>
<dbReference type="EMBL" id="CP130318">
    <property type="protein sequence ID" value="WNQ11465.1"/>
    <property type="molecule type" value="Genomic_DNA"/>
</dbReference>
<dbReference type="Pfam" id="PF13826">
    <property type="entry name" value="Monooxy_af470-like"/>
    <property type="match status" value="1"/>
</dbReference>
<dbReference type="AlphaFoldDB" id="A0AA96LG41"/>
<keyword evidence="3" id="KW-1185">Reference proteome</keyword>
<dbReference type="InterPro" id="IPR025444">
    <property type="entry name" value="Monooxy_af470"/>
</dbReference>
<sequence length="173" mass="19806">MAKVKPGRYTARIEGDFVVFLIGMRVNRLWAVHKWLPVLQAMGPMLKELYTNRKLGFRGTEFMVGWRSVHLLQYWDSYEQLEEYARGGQHLHAWRNFNRKVGTDGTVGIYHETYKVRAGDYECVYGNMPVFGLAKVTEHIPATGRMETSRRRMGGENEPAVPTPANPHKGAHG</sequence>
<protein>
    <submittedName>
        <fullName evidence="2">DUF4188 domain-containing protein</fullName>
    </submittedName>
</protein>
<proteinExistence type="predicted"/>
<organism evidence="2 3">
    <name type="scientific">Paenibacillus aurantius</name>
    <dbReference type="NCBI Taxonomy" id="2918900"/>
    <lineage>
        <taxon>Bacteria</taxon>
        <taxon>Bacillati</taxon>
        <taxon>Bacillota</taxon>
        <taxon>Bacilli</taxon>
        <taxon>Bacillales</taxon>
        <taxon>Paenibacillaceae</taxon>
        <taxon>Paenibacillus</taxon>
    </lineage>
</organism>
<name>A0AA96LG41_9BACL</name>
<reference evidence="2 3" key="1">
    <citation type="submission" date="2022-02" db="EMBL/GenBank/DDBJ databases">
        <title>Paenibacillus sp. MBLB1776 Whole Genome Shotgun Sequencing.</title>
        <authorList>
            <person name="Hwang C.Y."/>
            <person name="Cho E.-S."/>
            <person name="Seo M.-J."/>
        </authorList>
    </citation>
    <scope>NUCLEOTIDE SEQUENCE [LARGE SCALE GENOMIC DNA]</scope>
    <source>
        <strain evidence="2 3">MBLB1776</strain>
    </source>
</reference>
<dbReference type="KEGG" id="paun:MJA45_28375"/>
<dbReference type="Proteomes" id="UP001305702">
    <property type="component" value="Chromosome"/>
</dbReference>
<evidence type="ECO:0000313" key="2">
    <source>
        <dbReference type="EMBL" id="WNQ11465.1"/>
    </source>
</evidence>
<dbReference type="RefSeq" id="WP_315605241.1">
    <property type="nucleotide sequence ID" value="NZ_CP130318.1"/>
</dbReference>
<accession>A0AA96LG41</accession>